<dbReference type="EMBL" id="JACHWZ010000010">
    <property type="protein sequence ID" value="MBB3061574.1"/>
    <property type="molecule type" value="Genomic_DNA"/>
</dbReference>
<dbReference type="AlphaFoldDB" id="A0A7W4ZAP4"/>
<sequence>MKNCFIILTIIASIFPSIMHGNESKDNKTNAAVVIEFGIADINNIIPMLEGKGFVVKLGAECCITPEDPEYNELGGIWIGKKVSYLDAKKVIIEILPSYPHLSYYDFFSAEEGNYPKAWDRTIYIGGSKWAVHKDIREIDSVRAAELFSEVSSQAELEKLILSFRKKPKNSRDQ</sequence>
<comment type="caution">
    <text evidence="1">The sequence shown here is derived from an EMBL/GenBank/DDBJ whole genome shotgun (WGS) entry which is preliminary data.</text>
</comment>
<keyword evidence="2" id="KW-1185">Reference proteome</keyword>
<proteinExistence type="predicted"/>
<evidence type="ECO:0000313" key="2">
    <source>
        <dbReference type="Proteomes" id="UP000535937"/>
    </source>
</evidence>
<dbReference type="Proteomes" id="UP000535937">
    <property type="component" value="Unassembled WGS sequence"/>
</dbReference>
<dbReference type="RefSeq" id="WP_183460117.1">
    <property type="nucleotide sequence ID" value="NZ_JACHWZ010000010.1"/>
</dbReference>
<reference evidence="1 2" key="1">
    <citation type="submission" date="2020-08" db="EMBL/GenBank/DDBJ databases">
        <title>Genomic Encyclopedia of Type Strains, Phase III (KMG-III): the genomes of soil and plant-associated and newly described type strains.</title>
        <authorList>
            <person name="Whitman W."/>
        </authorList>
    </citation>
    <scope>NUCLEOTIDE SEQUENCE [LARGE SCALE GENOMIC DNA]</scope>
    <source>
        <strain evidence="1 2">CECT 8799</strain>
    </source>
</reference>
<accession>A0A7W4ZAP4</accession>
<gene>
    <name evidence="1" type="ORF">FHS09_002412</name>
</gene>
<evidence type="ECO:0000313" key="1">
    <source>
        <dbReference type="EMBL" id="MBB3061574.1"/>
    </source>
</evidence>
<organism evidence="1 2">
    <name type="scientific">Microbulbifer rhizosphaerae</name>
    <dbReference type="NCBI Taxonomy" id="1562603"/>
    <lineage>
        <taxon>Bacteria</taxon>
        <taxon>Pseudomonadati</taxon>
        <taxon>Pseudomonadota</taxon>
        <taxon>Gammaproteobacteria</taxon>
        <taxon>Cellvibrionales</taxon>
        <taxon>Microbulbiferaceae</taxon>
        <taxon>Microbulbifer</taxon>
    </lineage>
</organism>
<protein>
    <submittedName>
        <fullName evidence="1">Uncharacterized protein</fullName>
    </submittedName>
</protein>
<name>A0A7W4ZAP4_9GAMM</name>